<organism evidence="2 3">
    <name type="scientific">Nonomuraea typhae</name>
    <dbReference type="NCBI Taxonomy" id="2603600"/>
    <lineage>
        <taxon>Bacteria</taxon>
        <taxon>Bacillati</taxon>
        <taxon>Actinomycetota</taxon>
        <taxon>Actinomycetes</taxon>
        <taxon>Streptosporangiales</taxon>
        <taxon>Streptosporangiaceae</taxon>
        <taxon>Nonomuraea</taxon>
    </lineage>
</organism>
<dbReference type="PANTHER" id="PTHR41700:SF1">
    <property type="entry name" value="N-ACETYLTRANSFERASE DOMAIN-CONTAINING PROTEIN"/>
    <property type="match status" value="1"/>
</dbReference>
<dbReference type="CDD" id="cd04301">
    <property type="entry name" value="NAT_SF"/>
    <property type="match status" value="1"/>
</dbReference>
<accession>A0ABW7ZB53</accession>
<protein>
    <submittedName>
        <fullName evidence="2">GNAT family N-acetyltransferase</fullName>
        <ecNumber evidence="2">2.3.1.-</ecNumber>
    </submittedName>
</protein>
<keyword evidence="3" id="KW-1185">Reference proteome</keyword>
<dbReference type="InterPro" id="IPR038764">
    <property type="entry name" value="GNAT_N_AcTrfase_prd"/>
</dbReference>
<dbReference type="Proteomes" id="UP001612741">
    <property type="component" value="Unassembled WGS sequence"/>
</dbReference>
<keyword evidence="2" id="KW-0012">Acyltransferase</keyword>
<evidence type="ECO:0000313" key="2">
    <source>
        <dbReference type="EMBL" id="MFI6503989.1"/>
    </source>
</evidence>
<dbReference type="InterPro" id="IPR016181">
    <property type="entry name" value="Acyl_CoA_acyltransferase"/>
</dbReference>
<reference evidence="2 3" key="1">
    <citation type="submission" date="2024-10" db="EMBL/GenBank/DDBJ databases">
        <title>The Natural Products Discovery Center: Release of the First 8490 Sequenced Strains for Exploring Actinobacteria Biosynthetic Diversity.</title>
        <authorList>
            <person name="Kalkreuter E."/>
            <person name="Kautsar S.A."/>
            <person name="Yang D."/>
            <person name="Bader C.D."/>
            <person name="Teijaro C.N."/>
            <person name="Fluegel L."/>
            <person name="Davis C.M."/>
            <person name="Simpson J.R."/>
            <person name="Lauterbach L."/>
            <person name="Steele A.D."/>
            <person name="Gui C."/>
            <person name="Meng S."/>
            <person name="Li G."/>
            <person name="Viehrig K."/>
            <person name="Ye F."/>
            <person name="Su P."/>
            <person name="Kiefer A.F."/>
            <person name="Nichols A."/>
            <person name="Cepeda A.J."/>
            <person name="Yan W."/>
            <person name="Fan B."/>
            <person name="Jiang Y."/>
            <person name="Adhikari A."/>
            <person name="Zheng C.-J."/>
            <person name="Schuster L."/>
            <person name="Cowan T.M."/>
            <person name="Smanski M.J."/>
            <person name="Chevrette M.G."/>
            <person name="De Carvalho L.P.S."/>
            <person name="Shen B."/>
        </authorList>
    </citation>
    <scope>NUCLEOTIDE SEQUENCE [LARGE SCALE GENOMIC DNA]</scope>
    <source>
        <strain evidence="2 3">NPDC050545</strain>
    </source>
</reference>
<keyword evidence="2" id="KW-0808">Transferase</keyword>
<name>A0ABW7ZB53_9ACTN</name>
<feature type="domain" description="N-acetyltransferase" evidence="1">
    <location>
        <begin position="37"/>
        <end position="183"/>
    </location>
</feature>
<proteinExistence type="predicted"/>
<dbReference type="PROSITE" id="PS51186">
    <property type="entry name" value="GNAT"/>
    <property type="match status" value="1"/>
</dbReference>
<evidence type="ECO:0000313" key="3">
    <source>
        <dbReference type="Proteomes" id="UP001612741"/>
    </source>
</evidence>
<dbReference type="RefSeq" id="WP_397089749.1">
    <property type="nucleotide sequence ID" value="NZ_JBITGY010000013.1"/>
</dbReference>
<dbReference type="SUPFAM" id="SSF55729">
    <property type="entry name" value="Acyl-CoA N-acyltransferases (Nat)"/>
    <property type="match status" value="1"/>
</dbReference>
<gene>
    <name evidence="2" type="ORF">ACIBG2_41850</name>
</gene>
<dbReference type="Pfam" id="PF00583">
    <property type="entry name" value="Acetyltransf_1"/>
    <property type="match status" value="1"/>
</dbReference>
<evidence type="ECO:0000259" key="1">
    <source>
        <dbReference type="PROSITE" id="PS51186"/>
    </source>
</evidence>
<dbReference type="GO" id="GO:0016746">
    <property type="term" value="F:acyltransferase activity"/>
    <property type="evidence" value="ECO:0007669"/>
    <property type="project" value="UniProtKB-KW"/>
</dbReference>
<comment type="caution">
    <text evidence="2">The sequence shown here is derived from an EMBL/GenBank/DDBJ whole genome shotgun (WGS) entry which is preliminary data.</text>
</comment>
<dbReference type="Gene3D" id="3.40.630.30">
    <property type="match status" value="1"/>
</dbReference>
<sequence length="295" mass="31620">MTNGSKSPDAGGTVPDTDGWVLGAASLARSAADRAGVTIEPASSQEDCEAASRLFDRVWNQPEGSSLLTPGALIALAHSGNYVAVVRASDRVVGAAAGFFAPPRARTLHSHLAGVLPELRGRGAGNALKLHQRHWALAAGATNITWTFDPLVARNAYLNVHRLGARIDRYFEDFYGEMGDALNGHDASDRALANWNLLRPHPHPAPAVRPEPHYLLRTDGDRPLLEKTQARGELLALQIPADIETLRRTNPGAASQWRAGLREAMTWALAGGWAVVDVRRDGCYLLERPAEGSGG</sequence>
<dbReference type="PANTHER" id="PTHR41700">
    <property type="entry name" value="GCN5-RELATED N-ACETYLTRANSFERASE"/>
    <property type="match status" value="1"/>
</dbReference>
<dbReference type="EC" id="2.3.1.-" evidence="2"/>
<dbReference type="EMBL" id="JBITGY010000013">
    <property type="protein sequence ID" value="MFI6503989.1"/>
    <property type="molecule type" value="Genomic_DNA"/>
</dbReference>
<dbReference type="InterPro" id="IPR000182">
    <property type="entry name" value="GNAT_dom"/>
</dbReference>